<dbReference type="GO" id="GO:0008270">
    <property type="term" value="F:zinc ion binding"/>
    <property type="evidence" value="ECO:0007669"/>
    <property type="project" value="UniProtKB-KW"/>
</dbReference>
<feature type="domain" description="RING-type" evidence="9">
    <location>
        <begin position="132"/>
        <end position="353"/>
    </location>
</feature>
<dbReference type="InterPro" id="IPR013083">
    <property type="entry name" value="Znf_RING/FYVE/PHD"/>
</dbReference>
<gene>
    <name evidence="10" type="ORF">SEMRO_914_G219570.1</name>
</gene>
<evidence type="ECO:0000313" key="10">
    <source>
        <dbReference type="EMBL" id="CAB9518199.1"/>
    </source>
</evidence>
<dbReference type="OrthoDB" id="10009520at2759"/>
<dbReference type="SUPFAM" id="SSF57850">
    <property type="entry name" value="RING/U-box"/>
    <property type="match status" value="3"/>
</dbReference>
<evidence type="ECO:0000259" key="9">
    <source>
        <dbReference type="PROSITE" id="PS51873"/>
    </source>
</evidence>
<proteinExistence type="predicted"/>
<keyword evidence="7" id="KW-0862">Zinc</keyword>
<keyword evidence="5" id="KW-0863">Zinc-finger</keyword>
<dbReference type="AlphaFoldDB" id="A0A9N8EDE5"/>
<reference evidence="10" key="1">
    <citation type="submission" date="2020-06" db="EMBL/GenBank/DDBJ databases">
        <authorList>
            <consortium name="Plant Systems Biology data submission"/>
        </authorList>
    </citation>
    <scope>NUCLEOTIDE SEQUENCE</scope>
    <source>
        <strain evidence="10">D6</strain>
    </source>
</reference>
<dbReference type="Gene3D" id="3.30.40.10">
    <property type="entry name" value="Zinc/RING finger domain, C3HC4 (zinc finger)"/>
    <property type="match status" value="1"/>
</dbReference>
<dbReference type="CDD" id="cd20335">
    <property type="entry name" value="BRcat_RBR"/>
    <property type="match status" value="1"/>
</dbReference>
<evidence type="ECO:0000256" key="7">
    <source>
        <dbReference type="ARBA" id="ARBA00022833"/>
    </source>
</evidence>
<accession>A0A9N8EDE5</accession>
<evidence type="ECO:0000256" key="4">
    <source>
        <dbReference type="ARBA" id="ARBA00022737"/>
    </source>
</evidence>
<keyword evidence="11" id="KW-1185">Reference proteome</keyword>
<dbReference type="PANTHER" id="PTHR22770">
    <property type="entry name" value="UBIQUITIN CONJUGATING ENZYME 7 INTERACTING PROTEIN-RELATED"/>
    <property type="match status" value="1"/>
</dbReference>
<evidence type="ECO:0000256" key="6">
    <source>
        <dbReference type="ARBA" id="ARBA00022786"/>
    </source>
</evidence>
<dbReference type="Proteomes" id="UP001153069">
    <property type="component" value="Unassembled WGS sequence"/>
</dbReference>
<evidence type="ECO:0000256" key="5">
    <source>
        <dbReference type="ARBA" id="ARBA00022771"/>
    </source>
</evidence>
<dbReference type="GO" id="GO:0016874">
    <property type="term" value="F:ligase activity"/>
    <property type="evidence" value="ECO:0007669"/>
    <property type="project" value="UniProtKB-KW"/>
</dbReference>
<keyword evidence="10" id="KW-0436">Ligase</keyword>
<dbReference type="Pfam" id="PF26191">
    <property type="entry name" value="RING-HC_RBR_RNF216"/>
    <property type="match status" value="1"/>
</dbReference>
<dbReference type="Gene3D" id="1.20.120.1750">
    <property type="match status" value="1"/>
</dbReference>
<comment type="caution">
    <text evidence="10">The sequence shown here is derived from an EMBL/GenBank/DDBJ whole genome shotgun (WGS) entry which is preliminary data.</text>
</comment>
<keyword evidence="2" id="KW-0808">Transferase</keyword>
<protein>
    <submittedName>
        <fullName evidence="10">Protein ligase RNF216</fullName>
    </submittedName>
</protein>
<name>A0A9N8EDE5_9STRA</name>
<dbReference type="PROSITE" id="PS51873">
    <property type="entry name" value="TRIAD"/>
    <property type="match status" value="1"/>
</dbReference>
<dbReference type="PANTHER" id="PTHR22770:SF47">
    <property type="entry name" value="E3 UBIQUITIN-PROTEIN LIGASE RNF216"/>
    <property type="match status" value="1"/>
</dbReference>
<evidence type="ECO:0000256" key="3">
    <source>
        <dbReference type="ARBA" id="ARBA00022723"/>
    </source>
</evidence>
<feature type="region of interest" description="Disordered" evidence="8">
    <location>
        <begin position="462"/>
        <end position="502"/>
    </location>
</feature>
<organism evidence="10 11">
    <name type="scientific">Seminavis robusta</name>
    <dbReference type="NCBI Taxonomy" id="568900"/>
    <lineage>
        <taxon>Eukaryota</taxon>
        <taxon>Sar</taxon>
        <taxon>Stramenopiles</taxon>
        <taxon>Ochrophyta</taxon>
        <taxon>Bacillariophyta</taxon>
        <taxon>Bacillariophyceae</taxon>
        <taxon>Bacillariophycidae</taxon>
        <taxon>Naviculales</taxon>
        <taxon>Naviculaceae</taxon>
        <taxon>Seminavis</taxon>
    </lineage>
</organism>
<comment type="pathway">
    <text evidence="1">Protein modification; protein ubiquitination.</text>
</comment>
<evidence type="ECO:0000256" key="2">
    <source>
        <dbReference type="ARBA" id="ARBA00022679"/>
    </source>
</evidence>
<dbReference type="GO" id="GO:0016740">
    <property type="term" value="F:transferase activity"/>
    <property type="evidence" value="ECO:0007669"/>
    <property type="project" value="UniProtKB-KW"/>
</dbReference>
<keyword evidence="4" id="KW-0677">Repeat</keyword>
<dbReference type="CDD" id="cd20353">
    <property type="entry name" value="Rcat_RBR_RNF216"/>
    <property type="match status" value="1"/>
</dbReference>
<keyword evidence="6" id="KW-0833">Ubl conjugation pathway</keyword>
<dbReference type="InterPro" id="IPR044066">
    <property type="entry name" value="TRIAD_supradom"/>
</dbReference>
<evidence type="ECO:0000313" key="11">
    <source>
        <dbReference type="Proteomes" id="UP001153069"/>
    </source>
</evidence>
<keyword evidence="3" id="KW-0479">Metal-binding</keyword>
<sequence>MKTSAYKNQCKKLLENTFPRVSCAAITAVLDHVEFSFSDAFGLLTMMDGCFPDNDMAKATVLSRVVIPAKIRVFLKNNRTKNNKKRFYIRNAALQAEIDAIPQLRAKENKVPVEVIVVDDDDDDDVTKENDGEVECGCCYGDFRRSEMSECSGKSGHLVCSECIYRFVSEQLDGNDSVQFQCIIHQDCKHVYTNALLDQVLSPKLKQRTNDRIFREVVKQSGLITWQCPQCAFLGVVSEQDQNFSTIECTQCNLFYCKACQQPEHPRKTCQELREEQERLRNPVLRAQEAMTRAVKRVCPNCQKEFVKRDGCNKMKCVCGTLSCYLCGVQVPNYSHFCNHKNKPNGLPCNACGKLCELWTPTTQMESLDRKARREAGTKVLQEAGMSQEEIQKLVMSPTKNNNNKKKKALVPRRQILPAPERPVVVAVEPAVVPAVIVPRPVVEPAAVVPRPYVVPAAPERPAVVPDPIIPPRPDGDDDNNNNVPQQEMMAPPDQDNACTIL</sequence>
<dbReference type="InterPro" id="IPR047546">
    <property type="entry name" value="Rcat_RBR_RNF216"/>
</dbReference>
<dbReference type="Pfam" id="PF26200">
    <property type="entry name" value="Rcat_RNF216"/>
    <property type="match status" value="1"/>
</dbReference>
<evidence type="ECO:0000256" key="1">
    <source>
        <dbReference type="ARBA" id="ARBA00004906"/>
    </source>
</evidence>
<dbReference type="InterPro" id="IPR051628">
    <property type="entry name" value="LUBAC_E3_Ligases"/>
</dbReference>
<dbReference type="EMBL" id="CAICTM010000912">
    <property type="protein sequence ID" value="CAB9518199.1"/>
    <property type="molecule type" value="Genomic_DNA"/>
</dbReference>
<evidence type="ECO:0000256" key="8">
    <source>
        <dbReference type="SAM" id="MobiDB-lite"/>
    </source>
</evidence>
<dbReference type="InterPro" id="IPR047544">
    <property type="entry name" value="RING-HC_RBR_RNF216"/>
</dbReference>